<feature type="domain" description="DJ-1/PfpI" evidence="1">
    <location>
        <begin position="1"/>
        <end position="160"/>
    </location>
</feature>
<organism evidence="2 3">
    <name type="scientific">Massilicoli timonensis</name>
    <dbReference type="NCBI Taxonomy" id="2015901"/>
    <lineage>
        <taxon>Bacteria</taxon>
        <taxon>Bacillati</taxon>
        <taxon>Bacillota</taxon>
        <taxon>Erysipelotrichia</taxon>
        <taxon>Erysipelotrichales</taxon>
        <taxon>Erysipelotrichaceae</taxon>
        <taxon>Massilicoli</taxon>
    </lineage>
</organism>
<dbReference type="EMBL" id="JANGCH010000003">
    <property type="protein sequence ID" value="MCQ5121317.1"/>
    <property type="molecule type" value="Genomic_DNA"/>
</dbReference>
<dbReference type="Pfam" id="PF01965">
    <property type="entry name" value="DJ-1_PfpI"/>
    <property type="match status" value="1"/>
</dbReference>
<name>A0ABT1SJB3_9FIRM</name>
<dbReference type="Proteomes" id="UP001524435">
    <property type="component" value="Unassembled WGS sequence"/>
</dbReference>
<protein>
    <submittedName>
        <fullName evidence="2">DJ-1/PfpI family protein</fullName>
    </submittedName>
</protein>
<dbReference type="PANTHER" id="PTHR48094:SF12">
    <property type="entry name" value="PARKINSON DISEASE PROTEIN 7 HOMOLOG"/>
    <property type="match status" value="1"/>
</dbReference>
<comment type="caution">
    <text evidence="2">The sequence shown here is derived from an EMBL/GenBank/DDBJ whole genome shotgun (WGS) entry which is preliminary data.</text>
</comment>
<gene>
    <name evidence="2" type="ORF">NE663_03450</name>
</gene>
<dbReference type="NCBIfam" id="TIGR01383">
    <property type="entry name" value="not_thiJ"/>
    <property type="match status" value="1"/>
</dbReference>
<dbReference type="CDD" id="cd03135">
    <property type="entry name" value="GATase1_DJ-1"/>
    <property type="match status" value="1"/>
</dbReference>
<dbReference type="RefSeq" id="WP_102269379.1">
    <property type="nucleotide sequence ID" value="NZ_CALVCM010000026.1"/>
</dbReference>
<accession>A0ABT1SJB3</accession>
<dbReference type="InterPro" id="IPR002818">
    <property type="entry name" value="DJ-1/PfpI"/>
</dbReference>
<dbReference type="Gene3D" id="3.40.50.880">
    <property type="match status" value="1"/>
</dbReference>
<evidence type="ECO:0000313" key="3">
    <source>
        <dbReference type="Proteomes" id="UP001524435"/>
    </source>
</evidence>
<dbReference type="InterPro" id="IPR029062">
    <property type="entry name" value="Class_I_gatase-like"/>
</dbReference>
<evidence type="ECO:0000259" key="1">
    <source>
        <dbReference type="Pfam" id="PF01965"/>
    </source>
</evidence>
<dbReference type="SUPFAM" id="SSF52317">
    <property type="entry name" value="Class I glutamine amidotransferase-like"/>
    <property type="match status" value="1"/>
</dbReference>
<sequence>MKACMVVTNGFEEVETVGTYAILRRGGVDVQIYSLKGDAAVGRFGLTCADLHSMDALHPQDFDALILPGGPQYEELENSTAVQDLIKTFVEEERYVCALCASPTILGRAGYLKGKQYTCFTSMNEDFGGTYVDQYVVRDDKIITGRSAAASIDFGFAILEALAGKEKSDQVKRSIYY</sequence>
<reference evidence="2 3" key="1">
    <citation type="submission" date="2022-06" db="EMBL/GenBank/DDBJ databases">
        <title>Isolation of gut microbiota from human fecal samples.</title>
        <authorList>
            <person name="Pamer E.G."/>
            <person name="Barat B."/>
            <person name="Waligurski E."/>
            <person name="Medina S."/>
            <person name="Paddock L."/>
            <person name="Mostad J."/>
        </authorList>
    </citation>
    <scope>NUCLEOTIDE SEQUENCE [LARGE SCALE GENOMIC DNA]</scope>
    <source>
        <strain evidence="2 3">DFI.6.1</strain>
    </source>
</reference>
<proteinExistence type="predicted"/>
<evidence type="ECO:0000313" key="2">
    <source>
        <dbReference type="EMBL" id="MCQ5121317.1"/>
    </source>
</evidence>
<dbReference type="PANTHER" id="PTHR48094">
    <property type="entry name" value="PROTEIN/NUCLEIC ACID DEGLYCASE DJ-1-RELATED"/>
    <property type="match status" value="1"/>
</dbReference>
<dbReference type="InterPro" id="IPR050325">
    <property type="entry name" value="Prot/Nucl_acid_deglycase"/>
</dbReference>
<keyword evidence="3" id="KW-1185">Reference proteome</keyword>
<dbReference type="InterPro" id="IPR006287">
    <property type="entry name" value="DJ-1"/>
</dbReference>